<keyword evidence="2" id="KW-1185">Reference proteome</keyword>
<feature type="non-terminal residue" evidence="1">
    <location>
        <position position="58"/>
    </location>
</feature>
<reference evidence="1" key="1">
    <citation type="submission" date="2023-04" db="EMBL/GenBank/DDBJ databases">
        <title>Chromosome-level genome of Chaenocephalus aceratus.</title>
        <authorList>
            <person name="Park H."/>
        </authorList>
    </citation>
    <scope>NUCLEOTIDE SEQUENCE</scope>
    <source>
        <strain evidence="1">DE</strain>
        <tissue evidence="1">Muscle</tissue>
    </source>
</reference>
<protein>
    <submittedName>
        <fullName evidence="1">Transcription factor MYB80</fullName>
    </submittedName>
</protein>
<sequence>ALGGANNHSSLSHCVTEVLNPPFVLHITCLSMGCLVLHFRHLDGHAFKGGAGAPREAQ</sequence>
<evidence type="ECO:0000313" key="1">
    <source>
        <dbReference type="EMBL" id="KAK1895924.1"/>
    </source>
</evidence>
<proteinExistence type="predicted"/>
<dbReference type="Proteomes" id="UP001228049">
    <property type="component" value="Unassembled WGS sequence"/>
</dbReference>
<name>A0AAD9FBQ1_DISEL</name>
<feature type="non-terminal residue" evidence="1">
    <location>
        <position position="1"/>
    </location>
</feature>
<dbReference type="AlphaFoldDB" id="A0AAD9FBQ1"/>
<gene>
    <name evidence="1" type="ORF">KUDE01_021372</name>
</gene>
<comment type="caution">
    <text evidence="1">The sequence shown here is derived from an EMBL/GenBank/DDBJ whole genome shotgun (WGS) entry which is preliminary data.</text>
</comment>
<evidence type="ECO:0000313" key="2">
    <source>
        <dbReference type="Proteomes" id="UP001228049"/>
    </source>
</evidence>
<dbReference type="EMBL" id="JASDAP010000010">
    <property type="protein sequence ID" value="KAK1895924.1"/>
    <property type="molecule type" value="Genomic_DNA"/>
</dbReference>
<organism evidence="1 2">
    <name type="scientific">Dissostichus eleginoides</name>
    <name type="common">Patagonian toothfish</name>
    <name type="synonym">Dissostichus amissus</name>
    <dbReference type="NCBI Taxonomy" id="100907"/>
    <lineage>
        <taxon>Eukaryota</taxon>
        <taxon>Metazoa</taxon>
        <taxon>Chordata</taxon>
        <taxon>Craniata</taxon>
        <taxon>Vertebrata</taxon>
        <taxon>Euteleostomi</taxon>
        <taxon>Actinopterygii</taxon>
        <taxon>Neopterygii</taxon>
        <taxon>Teleostei</taxon>
        <taxon>Neoteleostei</taxon>
        <taxon>Acanthomorphata</taxon>
        <taxon>Eupercaria</taxon>
        <taxon>Perciformes</taxon>
        <taxon>Notothenioidei</taxon>
        <taxon>Nototheniidae</taxon>
        <taxon>Dissostichus</taxon>
    </lineage>
</organism>
<accession>A0AAD9FBQ1</accession>